<dbReference type="PANTHER" id="PTHR11439">
    <property type="entry name" value="GAG-POL-RELATED RETROTRANSPOSON"/>
    <property type="match status" value="1"/>
</dbReference>
<dbReference type="Pfam" id="PF07727">
    <property type="entry name" value="RVT_2"/>
    <property type="match status" value="1"/>
</dbReference>
<dbReference type="Proteomes" id="UP000075243">
    <property type="component" value="Unassembled WGS sequence"/>
</dbReference>
<evidence type="ECO:0000259" key="1">
    <source>
        <dbReference type="Pfam" id="PF07727"/>
    </source>
</evidence>
<dbReference type="AlphaFoldDB" id="A0A151RZS0"/>
<evidence type="ECO:0000313" key="2">
    <source>
        <dbReference type="EMBL" id="KYP48058.1"/>
    </source>
</evidence>
<protein>
    <submittedName>
        <fullName evidence="2">Retrovirus-related Pol polyprotein from transposon TNT 1-94</fullName>
    </submittedName>
</protein>
<dbReference type="EMBL" id="KQ483509">
    <property type="protein sequence ID" value="KYP48058.1"/>
    <property type="molecule type" value="Genomic_DNA"/>
</dbReference>
<dbReference type="Gramene" id="C.cajan_26712.t">
    <property type="protein sequence ID" value="C.cajan_26712.t.cds1"/>
    <property type="gene ID" value="C.cajan_26712"/>
</dbReference>
<proteinExistence type="predicted"/>
<dbReference type="InterPro" id="IPR043502">
    <property type="entry name" value="DNA/RNA_pol_sf"/>
</dbReference>
<feature type="domain" description="Reverse transcriptase Ty1/copia-type" evidence="1">
    <location>
        <begin position="50"/>
        <end position="293"/>
    </location>
</feature>
<dbReference type="SUPFAM" id="SSF56672">
    <property type="entry name" value="DNA/RNA polymerases"/>
    <property type="match status" value="1"/>
</dbReference>
<keyword evidence="3" id="KW-1185">Reference proteome</keyword>
<reference evidence="2" key="1">
    <citation type="journal article" date="2012" name="Nat. Biotechnol.">
        <title>Draft genome sequence of pigeonpea (Cajanus cajan), an orphan legume crop of resource-poor farmers.</title>
        <authorList>
            <person name="Varshney R.K."/>
            <person name="Chen W."/>
            <person name="Li Y."/>
            <person name="Bharti A.K."/>
            <person name="Saxena R.K."/>
            <person name="Schlueter J.A."/>
            <person name="Donoghue M.T."/>
            <person name="Azam S."/>
            <person name="Fan G."/>
            <person name="Whaley A.M."/>
            <person name="Farmer A.D."/>
            <person name="Sheridan J."/>
            <person name="Iwata A."/>
            <person name="Tuteja R."/>
            <person name="Penmetsa R.V."/>
            <person name="Wu W."/>
            <person name="Upadhyaya H.D."/>
            <person name="Yang S.P."/>
            <person name="Shah T."/>
            <person name="Saxena K.B."/>
            <person name="Michael T."/>
            <person name="McCombie W.R."/>
            <person name="Yang B."/>
            <person name="Zhang G."/>
            <person name="Yang H."/>
            <person name="Wang J."/>
            <person name="Spillane C."/>
            <person name="Cook D.R."/>
            <person name="May G.D."/>
            <person name="Xu X."/>
            <person name="Jackson S.A."/>
        </authorList>
    </citation>
    <scope>NUCLEOTIDE SEQUENCE [LARGE SCALE GENOMIC DNA]</scope>
</reference>
<organism evidence="2 3">
    <name type="scientific">Cajanus cajan</name>
    <name type="common">Pigeon pea</name>
    <name type="synonym">Cajanus indicus</name>
    <dbReference type="NCBI Taxonomy" id="3821"/>
    <lineage>
        <taxon>Eukaryota</taxon>
        <taxon>Viridiplantae</taxon>
        <taxon>Streptophyta</taxon>
        <taxon>Embryophyta</taxon>
        <taxon>Tracheophyta</taxon>
        <taxon>Spermatophyta</taxon>
        <taxon>Magnoliopsida</taxon>
        <taxon>eudicotyledons</taxon>
        <taxon>Gunneridae</taxon>
        <taxon>Pentapetalae</taxon>
        <taxon>rosids</taxon>
        <taxon>fabids</taxon>
        <taxon>Fabales</taxon>
        <taxon>Fabaceae</taxon>
        <taxon>Papilionoideae</taxon>
        <taxon>50 kb inversion clade</taxon>
        <taxon>NPAAA clade</taxon>
        <taxon>indigoferoid/millettioid clade</taxon>
        <taxon>Phaseoleae</taxon>
        <taxon>Cajanus</taxon>
    </lineage>
</organism>
<dbReference type="InterPro" id="IPR013103">
    <property type="entry name" value="RVT_2"/>
</dbReference>
<dbReference type="CDD" id="cd09272">
    <property type="entry name" value="RNase_HI_RT_Ty1"/>
    <property type="match status" value="1"/>
</dbReference>
<gene>
    <name evidence="2" type="ORF">KK1_030253</name>
</gene>
<evidence type="ECO:0000313" key="3">
    <source>
        <dbReference type="Proteomes" id="UP000075243"/>
    </source>
</evidence>
<dbReference type="PANTHER" id="PTHR11439:SF455">
    <property type="entry name" value="RLK (RECEPTOR-LIKE PROTEIN KINASE) 8, PUTATIVE-RELATED"/>
    <property type="match status" value="1"/>
</dbReference>
<accession>A0A151RZS0</accession>
<name>A0A151RZS0_CAJCA</name>
<sequence length="539" mass="61500">MQTRSKSGIHKPKYPSVLLAQSEPKNVKQALKDPKWLEAMKQEYSALLKNNTWTLVQLPPDRNAIGCKWVFRIKENSDGSVNRYKARLVAKGFLQQPGFDFNETFSPIIKPVTIRLILTLAISNHWDIHQLDVNNAFLNGSLNETVYMQQPPGFEVPDSTLVCKLNKALYGLKQAPRQWFERLQYTLLQFGFKASKCDPSLFTYHMQSNIVYLLVYVDDIIITGNSFQFTQQLIDQLNSIFSLKQLGKLDYFLGIEVRHLQNGSVLLTQSKYIRDLLQRTNMLEANAISSPMVSSCKLSKHGSDTLADSTFYRSVVGALQYATITRPELSFAVNKVCQFMAHPLESHWNAVKRILRYLKGTMFYGLHLQPARVHQPFSLYAYCDADWAADPDDRRSTSGAAIFLGPNLISWWSRKQPVVARSSTEAEYRSLAQATSEVLWIQTLLHELRVPFSTPTIYCDNQSTVSLAHNPVLHSRTKHMEINLFFVREKVLANQLTVQHIPASDQWADALTKPLSSTRFLILRDKLKVVELPFSSHPT</sequence>
<dbReference type="OMA" id="FICTHAN"/>